<gene>
    <name evidence="1" type="ORF">EUS_27020</name>
</gene>
<evidence type="ECO:0000313" key="1">
    <source>
        <dbReference type="EMBL" id="CBK97632.1"/>
    </source>
</evidence>
<dbReference type="BioCyc" id="ESIR657319:G136K-2292-MONOMER"/>
<dbReference type="HOGENOM" id="CLU_3043553_0_0_9"/>
<sequence length="54" mass="6076">MDLCLAASQLPLAREPRLVLVQILHGSIINNYKIRTSKVRTEKEKEQERSGANG</sequence>
<organism evidence="1 2">
    <name type="scientific">[Eubacterium] siraeum 70/3</name>
    <dbReference type="NCBI Taxonomy" id="657319"/>
    <lineage>
        <taxon>Bacteria</taxon>
        <taxon>Bacillati</taxon>
        <taxon>Bacillota</taxon>
        <taxon>Clostridia</taxon>
        <taxon>Eubacteriales</taxon>
        <taxon>Oscillospiraceae</taxon>
        <taxon>Oscillospiraceae incertae sedis</taxon>
    </lineage>
</organism>
<evidence type="ECO:0000313" key="2">
    <source>
        <dbReference type="Proteomes" id="UP000008803"/>
    </source>
</evidence>
<name>D4JX13_9FIRM</name>
<dbReference type="KEGG" id="esu:EUS_27020"/>
<dbReference type="AlphaFoldDB" id="D4JX13"/>
<dbReference type="Proteomes" id="UP000008803">
    <property type="component" value="Chromosome"/>
</dbReference>
<reference evidence="1 2" key="1">
    <citation type="submission" date="2010-03" db="EMBL/GenBank/DDBJ databases">
        <title>The genome sequence of Eubacterium siraeum 70/3.</title>
        <authorList>
            <consortium name="metaHIT consortium -- http://www.metahit.eu/"/>
            <person name="Pajon A."/>
            <person name="Turner K."/>
            <person name="Parkhill J."/>
            <person name="Duncan S."/>
            <person name="Flint H."/>
        </authorList>
    </citation>
    <scope>NUCLEOTIDE SEQUENCE [LARGE SCALE GENOMIC DNA]</scope>
    <source>
        <strain evidence="1 2">70/3</strain>
    </source>
</reference>
<protein>
    <submittedName>
        <fullName evidence="1">Uncharacterized protein</fullName>
    </submittedName>
</protein>
<reference evidence="1 2" key="2">
    <citation type="submission" date="2010-03" db="EMBL/GenBank/DDBJ databases">
        <authorList>
            <person name="Pajon A."/>
        </authorList>
    </citation>
    <scope>NUCLEOTIDE SEQUENCE [LARGE SCALE GENOMIC DNA]</scope>
    <source>
        <strain evidence="1 2">70/3</strain>
    </source>
</reference>
<accession>D4JX13</accession>
<proteinExistence type="predicted"/>
<dbReference type="EMBL" id="FP929044">
    <property type="protein sequence ID" value="CBK97632.1"/>
    <property type="molecule type" value="Genomic_DNA"/>
</dbReference>